<evidence type="ECO:0000256" key="9">
    <source>
        <dbReference type="SAM" id="MobiDB-lite"/>
    </source>
</evidence>
<evidence type="ECO:0000313" key="13">
    <source>
        <dbReference type="Proteomes" id="UP000006408"/>
    </source>
</evidence>
<evidence type="ECO:0000256" key="8">
    <source>
        <dbReference type="ARBA" id="ARBA00023136"/>
    </source>
</evidence>
<dbReference type="EMBL" id="ABYS02000003">
    <property type="protein sequence ID" value="EEP21776.1"/>
    <property type="molecule type" value="Genomic_DNA"/>
</dbReference>
<evidence type="ECO:0000259" key="11">
    <source>
        <dbReference type="Pfam" id="PF00324"/>
    </source>
</evidence>
<dbReference type="eggNOG" id="COG1113">
    <property type="taxonomic scope" value="Bacteria"/>
</dbReference>
<feature type="transmembrane region" description="Helical" evidence="10">
    <location>
        <begin position="481"/>
        <end position="500"/>
    </location>
</feature>
<dbReference type="GO" id="GO:0055085">
    <property type="term" value="P:transmembrane transport"/>
    <property type="evidence" value="ECO:0007669"/>
    <property type="project" value="InterPro"/>
</dbReference>
<dbReference type="PIRSF" id="PIRSF006060">
    <property type="entry name" value="AA_transporter"/>
    <property type="match status" value="1"/>
</dbReference>
<keyword evidence="5 10" id="KW-0812">Transmembrane</keyword>
<dbReference type="PROSITE" id="PS00218">
    <property type="entry name" value="AMINO_ACID_PERMEASE_1"/>
    <property type="match status" value="1"/>
</dbReference>
<keyword evidence="3" id="KW-0813">Transport</keyword>
<keyword evidence="6" id="KW-0029">Amino-acid transport</keyword>
<dbReference type="GO" id="GO:0005886">
    <property type="term" value="C:plasma membrane"/>
    <property type="evidence" value="ECO:0007669"/>
    <property type="project" value="UniProtKB-SubCell"/>
</dbReference>
<dbReference type="STRING" id="1683.Bang102_001655"/>
<feature type="compositionally biased region" description="Basic and acidic residues" evidence="9">
    <location>
        <begin position="50"/>
        <end position="61"/>
    </location>
</feature>
<feature type="transmembrane region" description="Helical" evidence="10">
    <location>
        <begin position="336"/>
        <end position="356"/>
    </location>
</feature>
<keyword evidence="4" id="KW-1003">Cell membrane</keyword>
<accession>C4FCY9</accession>
<reference evidence="12" key="1">
    <citation type="submission" date="2009-04" db="EMBL/GenBank/DDBJ databases">
        <authorList>
            <person name="Weinstock G."/>
            <person name="Sodergren E."/>
            <person name="Clifton S."/>
            <person name="Fulton L."/>
            <person name="Fulton B."/>
            <person name="Courtney L."/>
            <person name="Fronick C."/>
            <person name="Harrison M."/>
            <person name="Strong C."/>
            <person name="Farmer C."/>
            <person name="Delahaunty K."/>
            <person name="Markovic C."/>
            <person name="Hall O."/>
            <person name="Minx P."/>
            <person name="Tomlinson C."/>
            <person name="Mitreva M."/>
            <person name="Nelson J."/>
            <person name="Hou S."/>
            <person name="Wollam A."/>
            <person name="Pepin K.H."/>
            <person name="Johnson M."/>
            <person name="Bhonagiri V."/>
            <person name="Nash W.E."/>
            <person name="Warren W."/>
            <person name="Chinwalla A."/>
            <person name="Mardis E.R."/>
            <person name="Wilson R.K."/>
        </authorList>
    </citation>
    <scope>NUCLEOTIDE SEQUENCE [LARGE SCALE GENOMIC DNA]</scope>
    <source>
        <strain evidence="12">DSM 20098</strain>
    </source>
</reference>
<evidence type="ECO:0000256" key="7">
    <source>
        <dbReference type="ARBA" id="ARBA00022989"/>
    </source>
</evidence>
<dbReference type="FunFam" id="1.20.1740.10:FF:000001">
    <property type="entry name" value="Amino acid permease"/>
    <property type="match status" value="1"/>
</dbReference>
<name>C4FCY9_9BIFI</name>
<evidence type="ECO:0000313" key="12">
    <source>
        <dbReference type="EMBL" id="EEP21776.1"/>
    </source>
</evidence>
<evidence type="ECO:0000256" key="2">
    <source>
        <dbReference type="ARBA" id="ARBA00008583"/>
    </source>
</evidence>
<feature type="transmembrane region" description="Helical" evidence="10">
    <location>
        <begin position="70"/>
        <end position="90"/>
    </location>
</feature>
<dbReference type="Proteomes" id="UP000006408">
    <property type="component" value="Unassembled WGS sequence"/>
</dbReference>
<dbReference type="InterPro" id="IPR004840">
    <property type="entry name" value="Amino_acid_permease_CS"/>
</dbReference>
<dbReference type="PANTHER" id="PTHR43495:SF1">
    <property type="entry name" value="L-ASPARAGINE PERMEASE"/>
    <property type="match status" value="1"/>
</dbReference>
<evidence type="ECO:0000256" key="1">
    <source>
        <dbReference type="ARBA" id="ARBA00004651"/>
    </source>
</evidence>
<protein>
    <submittedName>
        <fullName evidence="12">Amino acid permease</fullName>
    </submittedName>
</protein>
<evidence type="ECO:0000256" key="4">
    <source>
        <dbReference type="ARBA" id="ARBA00022475"/>
    </source>
</evidence>
<comment type="similarity">
    <text evidence="2">Belongs to the amino acid-polyamine-organocation (APC) superfamily. Amino acid transporter (AAT) (TC 2.A.3.1) family.</text>
</comment>
<dbReference type="PANTHER" id="PTHR43495">
    <property type="entry name" value="GABA PERMEASE"/>
    <property type="match status" value="1"/>
</dbReference>
<dbReference type="PATRIC" id="fig|518635.7.peg.156"/>
<dbReference type="HOGENOM" id="CLU_007946_9_0_11"/>
<dbReference type="GO" id="GO:0006865">
    <property type="term" value="P:amino acid transport"/>
    <property type="evidence" value="ECO:0007669"/>
    <property type="project" value="UniProtKB-KW"/>
</dbReference>
<evidence type="ECO:0000256" key="10">
    <source>
        <dbReference type="SAM" id="Phobius"/>
    </source>
</evidence>
<keyword evidence="13" id="KW-1185">Reference proteome</keyword>
<sequence length="532" mass="56890">MMERLTAHHCFFRAQQHYGTTPKQHKAAQRNTEKREKRTIVSDTTPHNAVKQDKSDSGYSKDLKPRHIQMIAIGGSIGTGLFLGAGGRLAQGGAGLAIAYAVCGIFAFLMVRALGELAIRRPSSGAFVSYAREFLGEKGAYITGWLFFLDWSVTVMADITAVAVYFHYWQAFQNVPQWLLALCALAVVFVLNMLSVKMFGEAEFWFAAIKVATIIAFMLIAIWAIVTGAPVGSSHAGIANITEHGGLFPQGIPTVFALTLGVVFAFGGTEMVGVAAGEAKDAAKVLPKAINSMIIRIFVFYVGSVVLMALVLPYNAYSSNESPFVTFFSGIGIPHAGDVIQVVVLTAALSSLNAGLYSTGRTLRSLAIAGSGPKFAARMNKHHVPYGGIIITSALGLIGVVMNAVLPSDAFEIVMNLAGIGIAGTWAAILVTHLAFLRKVKAGKETRPAYRMPGAPYTNYISLVFFAVVVLSNLTSAAGRWTLAMFAVVVIAMVAGWFYVRGRIDGNLMDGMLDDNGNDVPDVLETTETAGK</sequence>
<proteinExistence type="inferred from homology"/>
<feature type="transmembrane region" description="Helical" evidence="10">
    <location>
        <begin position="297"/>
        <end position="316"/>
    </location>
</feature>
<keyword evidence="8 10" id="KW-0472">Membrane</keyword>
<feature type="region of interest" description="Disordered" evidence="9">
    <location>
        <begin position="18"/>
        <end position="61"/>
    </location>
</feature>
<dbReference type="AlphaFoldDB" id="C4FCY9"/>
<evidence type="ECO:0000256" key="3">
    <source>
        <dbReference type="ARBA" id="ARBA00022448"/>
    </source>
</evidence>
<feature type="transmembrane region" description="Helical" evidence="10">
    <location>
        <begin position="96"/>
        <end position="119"/>
    </location>
</feature>
<keyword evidence="7 10" id="KW-1133">Transmembrane helix</keyword>
<dbReference type="Gene3D" id="1.20.1740.10">
    <property type="entry name" value="Amino acid/polyamine transporter I"/>
    <property type="match status" value="1"/>
</dbReference>
<feature type="compositionally biased region" description="Basic and acidic residues" evidence="9">
    <location>
        <begin position="31"/>
        <end position="40"/>
    </location>
</feature>
<feature type="transmembrane region" description="Helical" evidence="10">
    <location>
        <begin position="384"/>
        <end position="407"/>
    </location>
</feature>
<feature type="transmembrane region" description="Helical" evidence="10">
    <location>
        <begin position="457"/>
        <end position="475"/>
    </location>
</feature>
<feature type="transmembrane region" description="Helical" evidence="10">
    <location>
        <begin position="140"/>
        <end position="169"/>
    </location>
</feature>
<gene>
    <name evidence="12" type="ORF">BIFANG_02167</name>
</gene>
<feature type="transmembrane region" description="Helical" evidence="10">
    <location>
        <begin position="255"/>
        <end position="276"/>
    </location>
</feature>
<organism evidence="12 13">
    <name type="scientific">Bifidobacterium angulatum DSM 20098 = JCM 7096</name>
    <dbReference type="NCBI Taxonomy" id="518635"/>
    <lineage>
        <taxon>Bacteria</taxon>
        <taxon>Bacillati</taxon>
        <taxon>Actinomycetota</taxon>
        <taxon>Actinomycetes</taxon>
        <taxon>Bifidobacteriales</taxon>
        <taxon>Bifidobacteriaceae</taxon>
        <taxon>Bifidobacterium</taxon>
    </lineage>
</organism>
<evidence type="ECO:0000256" key="5">
    <source>
        <dbReference type="ARBA" id="ARBA00022692"/>
    </source>
</evidence>
<evidence type="ECO:0000256" key="6">
    <source>
        <dbReference type="ARBA" id="ARBA00022970"/>
    </source>
</evidence>
<dbReference type="InterPro" id="IPR004841">
    <property type="entry name" value="AA-permease/SLC12A_dom"/>
</dbReference>
<comment type="caution">
    <text evidence="12">The sequence shown here is derived from an EMBL/GenBank/DDBJ whole genome shotgun (WGS) entry which is preliminary data.</text>
</comment>
<feature type="domain" description="Amino acid permease/ SLC12A" evidence="11">
    <location>
        <begin position="67"/>
        <end position="501"/>
    </location>
</feature>
<feature type="transmembrane region" description="Helical" evidence="10">
    <location>
        <begin position="204"/>
        <end position="226"/>
    </location>
</feature>
<dbReference type="Pfam" id="PF00324">
    <property type="entry name" value="AA_permease"/>
    <property type="match status" value="1"/>
</dbReference>
<feature type="transmembrane region" description="Helical" evidence="10">
    <location>
        <begin position="413"/>
        <end position="436"/>
    </location>
</feature>
<comment type="subcellular location">
    <subcellularLocation>
        <location evidence="1">Cell membrane</location>
        <topology evidence="1">Multi-pass membrane protein</topology>
    </subcellularLocation>
</comment>
<feature type="transmembrane region" description="Helical" evidence="10">
    <location>
        <begin position="175"/>
        <end position="192"/>
    </location>
</feature>